<evidence type="ECO:0000256" key="1">
    <source>
        <dbReference type="SAM" id="Coils"/>
    </source>
</evidence>
<feature type="compositionally biased region" description="Basic residues" evidence="2">
    <location>
        <begin position="484"/>
        <end position="495"/>
    </location>
</feature>
<reference evidence="4 5" key="1">
    <citation type="submission" date="2024-01" db="EMBL/GenBank/DDBJ databases">
        <title>A draft genome for a cacao thread blight-causing isolate of Paramarasmius palmivorus.</title>
        <authorList>
            <person name="Baruah I.K."/>
            <person name="Bukari Y."/>
            <person name="Amoako-Attah I."/>
            <person name="Meinhardt L.W."/>
            <person name="Bailey B.A."/>
            <person name="Cohen S.P."/>
        </authorList>
    </citation>
    <scope>NUCLEOTIDE SEQUENCE [LARGE SCALE GENOMIC DNA]</scope>
    <source>
        <strain evidence="4 5">GH-12</strain>
    </source>
</reference>
<dbReference type="Proteomes" id="UP001383192">
    <property type="component" value="Unassembled WGS sequence"/>
</dbReference>
<protein>
    <recommendedName>
        <fullName evidence="3">DUF6697 domain-containing protein</fullName>
    </recommendedName>
</protein>
<comment type="caution">
    <text evidence="4">The sequence shown here is derived from an EMBL/GenBank/DDBJ whole genome shotgun (WGS) entry which is preliminary data.</text>
</comment>
<accession>A0AAW0E304</accession>
<feature type="coiled-coil region" evidence="1">
    <location>
        <begin position="93"/>
        <end position="120"/>
    </location>
</feature>
<feature type="region of interest" description="Disordered" evidence="2">
    <location>
        <begin position="36"/>
        <end position="59"/>
    </location>
</feature>
<proteinExistence type="predicted"/>
<feature type="domain" description="DUF6697" evidence="3">
    <location>
        <begin position="274"/>
        <end position="469"/>
    </location>
</feature>
<dbReference type="EMBL" id="JAYKXP010000004">
    <property type="protein sequence ID" value="KAK7058860.1"/>
    <property type="molecule type" value="Genomic_DNA"/>
</dbReference>
<evidence type="ECO:0000259" key="3">
    <source>
        <dbReference type="Pfam" id="PF20411"/>
    </source>
</evidence>
<dbReference type="AlphaFoldDB" id="A0AAW0E304"/>
<feature type="compositionally biased region" description="Polar residues" evidence="2">
    <location>
        <begin position="526"/>
        <end position="536"/>
    </location>
</feature>
<evidence type="ECO:0000313" key="4">
    <source>
        <dbReference type="EMBL" id="KAK7058860.1"/>
    </source>
</evidence>
<keyword evidence="1" id="KW-0175">Coiled coil</keyword>
<dbReference type="InterPro" id="IPR046520">
    <property type="entry name" value="DUF6697"/>
</dbReference>
<dbReference type="Pfam" id="PF20411">
    <property type="entry name" value="DUF6697"/>
    <property type="match status" value="1"/>
</dbReference>
<organism evidence="4 5">
    <name type="scientific">Paramarasmius palmivorus</name>
    <dbReference type="NCBI Taxonomy" id="297713"/>
    <lineage>
        <taxon>Eukaryota</taxon>
        <taxon>Fungi</taxon>
        <taxon>Dikarya</taxon>
        <taxon>Basidiomycota</taxon>
        <taxon>Agaricomycotina</taxon>
        <taxon>Agaricomycetes</taxon>
        <taxon>Agaricomycetidae</taxon>
        <taxon>Agaricales</taxon>
        <taxon>Marasmiineae</taxon>
        <taxon>Marasmiaceae</taxon>
        <taxon>Paramarasmius</taxon>
    </lineage>
</organism>
<feature type="compositionally biased region" description="Polar residues" evidence="2">
    <location>
        <begin position="238"/>
        <end position="253"/>
    </location>
</feature>
<evidence type="ECO:0000256" key="2">
    <source>
        <dbReference type="SAM" id="MobiDB-lite"/>
    </source>
</evidence>
<gene>
    <name evidence="4" type="ORF">VNI00_001484</name>
</gene>
<sequence length="536" mass="59514">MEEILVEGYSWSQVHYQTMVEVLAAVSRSIKEPEIYDNLHSDTDEKPPRDDNYTDQNDRKGIGIVIEKTQDVAEQSEAGANRLDTDLVIESFLATTNQRLEKLENIVANLKEALDRREERVDGVLGQFERLQHEYDTRITETSQRHEQLVKDVSRLLVYCGFLQIDDPGTLQHDHLKQLAATQKHEASPLMFVWIEVLQAKLKESESKATVSCRPPRKENDDIVEITDDESDVASGKPTISSAVESSSKTSQLPKGRAESLPAPITVNACCVDFTRQELAGCLGGGTQSLIVKIASATKSHLATSQDVDVYLCPNLDNNPWCPANPGEHGYIFVGLGREHATFLEEEYRHVFVGKKVAGQSRLSMSYVGFYRCFRVEALTVDEWASLSTGVSVLAFTHIPELTPSQFRRGYSEITLSKTRANLKGAEHTGERATSTGNVEADYDSGAIRVPCVRIICIGYNTELAEGILSASATLSSSAVVERRRTKRPRRRRLPRTIAPTSIDSDWDGDMSELSELSDSSDEGETSNSPAKKQKC</sequence>
<evidence type="ECO:0000313" key="5">
    <source>
        <dbReference type="Proteomes" id="UP001383192"/>
    </source>
</evidence>
<keyword evidence="5" id="KW-1185">Reference proteome</keyword>
<name>A0AAW0E304_9AGAR</name>
<feature type="region of interest" description="Disordered" evidence="2">
    <location>
        <begin position="227"/>
        <end position="258"/>
    </location>
</feature>
<feature type="region of interest" description="Disordered" evidence="2">
    <location>
        <begin position="482"/>
        <end position="536"/>
    </location>
</feature>